<gene>
    <name evidence="1" type="ORF">BSTOLATCC_MIC27456</name>
</gene>
<dbReference type="PANTHER" id="PTHR36749:SF1">
    <property type="entry name" value="F7O18.3 PROTEIN"/>
    <property type="match status" value="1"/>
</dbReference>
<evidence type="ECO:0000313" key="2">
    <source>
        <dbReference type="Proteomes" id="UP001162131"/>
    </source>
</evidence>
<keyword evidence="2" id="KW-1185">Reference proteome</keyword>
<sequence length="269" mass="32096">MKKLERENLKRTKAEREIDKYISKDATAIKIQVCEEKKIEKPAQITPDKALEKIKKHLRNEHTYKKSINLLSKLIRKHHTKFSIEEILDCLETIYESGFINNPPQDQTKEIFRFVFENYQESIPEEKKLTFERWMFLADTINTIHTDDSYVFHKNIKFMREKLEELSEESKDWNEIYYKALLGLEKFKKIEWSKTAIQKLIEDTYEKKNIFTEAQQETLLKLRAIEPKRAVESERIRDILDAPKEITDNRDEVIIVNGLDSWSLRQAGV</sequence>
<dbReference type="AlphaFoldDB" id="A0AAU9J6Q4"/>
<dbReference type="PANTHER" id="PTHR36749">
    <property type="entry name" value="F7O18.3 PROTEIN"/>
    <property type="match status" value="1"/>
</dbReference>
<accession>A0AAU9J6Q4</accession>
<name>A0AAU9J6Q4_9CILI</name>
<dbReference type="Proteomes" id="UP001162131">
    <property type="component" value="Unassembled WGS sequence"/>
</dbReference>
<comment type="caution">
    <text evidence="1">The sequence shown here is derived from an EMBL/GenBank/DDBJ whole genome shotgun (WGS) entry which is preliminary data.</text>
</comment>
<organism evidence="1 2">
    <name type="scientific">Blepharisma stoltei</name>
    <dbReference type="NCBI Taxonomy" id="1481888"/>
    <lineage>
        <taxon>Eukaryota</taxon>
        <taxon>Sar</taxon>
        <taxon>Alveolata</taxon>
        <taxon>Ciliophora</taxon>
        <taxon>Postciliodesmatophora</taxon>
        <taxon>Heterotrichea</taxon>
        <taxon>Heterotrichida</taxon>
        <taxon>Blepharismidae</taxon>
        <taxon>Blepharisma</taxon>
    </lineage>
</organism>
<proteinExistence type="predicted"/>
<dbReference type="EMBL" id="CAJZBQ010000027">
    <property type="protein sequence ID" value="CAG9320880.1"/>
    <property type="molecule type" value="Genomic_DNA"/>
</dbReference>
<reference evidence="1" key="1">
    <citation type="submission" date="2021-09" db="EMBL/GenBank/DDBJ databases">
        <authorList>
            <consortium name="AG Swart"/>
            <person name="Singh M."/>
            <person name="Singh A."/>
            <person name="Seah K."/>
            <person name="Emmerich C."/>
        </authorList>
    </citation>
    <scope>NUCLEOTIDE SEQUENCE</scope>
    <source>
        <strain evidence="1">ATCC30299</strain>
    </source>
</reference>
<evidence type="ECO:0000313" key="1">
    <source>
        <dbReference type="EMBL" id="CAG9320880.1"/>
    </source>
</evidence>
<protein>
    <submittedName>
        <fullName evidence="1">Uncharacterized protein</fullName>
    </submittedName>
</protein>